<comment type="similarity">
    <text evidence="1">Belongs to the peptidase C14B family.</text>
</comment>
<keyword evidence="3" id="KW-0645">Protease</keyword>
<proteinExistence type="inferred from homology"/>
<dbReference type="InterPro" id="IPR029030">
    <property type="entry name" value="Caspase-like_dom_sf"/>
</dbReference>
<dbReference type="Pfam" id="PF00656">
    <property type="entry name" value="Peptidase_C14"/>
    <property type="match status" value="1"/>
</dbReference>
<evidence type="ECO:0000256" key="3">
    <source>
        <dbReference type="ARBA" id="ARBA00022807"/>
    </source>
</evidence>
<accession>F4NSJ1</accession>
<dbReference type="GeneID" id="18237054"/>
<dbReference type="OrthoDB" id="3223806at2759"/>
<keyword evidence="7" id="KW-1185">Reference proteome</keyword>
<evidence type="ECO:0000256" key="2">
    <source>
        <dbReference type="ARBA" id="ARBA00022703"/>
    </source>
</evidence>
<evidence type="ECO:0000313" key="6">
    <source>
        <dbReference type="EMBL" id="EGF83031.1"/>
    </source>
</evidence>
<feature type="domain" description="Peptidase C14 caspase" evidence="5">
    <location>
        <begin position="161"/>
        <end position="445"/>
    </location>
</feature>
<dbReference type="Gene3D" id="3.40.50.12660">
    <property type="match status" value="1"/>
</dbReference>
<dbReference type="AlphaFoldDB" id="F4NSJ1"/>
<feature type="compositionally biased region" description="Pro residues" evidence="4">
    <location>
        <begin position="41"/>
        <end position="115"/>
    </location>
</feature>
<dbReference type="GO" id="GO:0004197">
    <property type="term" value="F:cysteine-type endopeptidase activity"/>
    <property type="evidence" value="ECO:0000318"/>
    <property type="project" value="GO_Central"/>
</dbReference>
<feature type="region of interest" description="Disordered" evidence="4">
    <location>
        <begin position="1"/>
        <end position="139"/>
    </location>
</feature>
<dbReference type="InterPro" id="IPR050452">
    <property type="entry name" value="Metacaspase"/>
</dbReference>
<dbReference type="PANTHER" id="PTHR48104:SF30">
    <property type="entry name" value="METACASPASE-1"/>
    <property type="match status" value="1"/>
</dbReference>
<dbReference type="HOGENOM" id="CLU_029389_0_0_1"/>
<evidence type="ECO:0000259" key="5">
    <source>
        <dbReference type="Pfam" id="PF00656"/>
    </source>
</evidence>
<evidence type="ECO:0000256" key="1">
    <source>
        <dbReference type="ARBA" id="ARBA00009005"/>
    </source>
</evidence>
<protein>
    <recommendedName>
        <fullName evidence="5">Peptidase C14 caspase domain-containing protein</fullName>
    </recommendedName>
</protein>
<dbReference type="InParanoid" id="F4NSJ1"/>
<keyword evidence="3" id="KW-0788">Thiol protease</keyword>
<gene>
    <name evidence="6" type="ORF">BATDEDRAFT_15293</name>
</gene>
<dbReference type="RefSeq" id="XP_006675108.1">
    <property type="nucleotide sequence ID" value="XM_006675045.1"/>
</dbReference>
<dbReference type="SUPFAM" id="SSF52129">
    <property type="entry name" value="Caspase-like"/>
    <property type="match status" value="1"/>
</dbReference>
<keyword evidence="3" id="KW-0378">Hydrolase</keyword>
<dbReference type="PANTHER" id="PTHR48104">
    <property type="entry name" value="METACASPASE-4"/>
    <property type="match status" value="1"/>
</dbReference>
<dbReference type="FunCoup" id="F4NSJ1">
    <property type="interactions" value="322"/>
</dbReference>
<evidence type="ECO:0000256" key="4">
    <source>
        <dbReference type="SAM" id="MobiDB-lite"/>
    </source>
</evidence>
<dbReference type="GO" id="GO:0006508">
    <property type="term" value="P:proteolysis"/>
    <property type="evidence" value="ECO:0000318"/>
    <property type="project" value="GO_Central"/>
</dbReference>
<name>F4NSJ1_BATDJ</name>
<sequence>MYPGNAGKPPGAQQQPFKWMGFGNSQQQPPPPFAPGYSNQPPGPPPGQYPGPPGPPPPGQYPAPSGPPPPGQYPGPSGPPPPGQYPAPPGPPPPGQYPGPSGPPPGQYPAPPGPPQFQQAPGGYPAPGQFAPAPQMHQQWQAPQGYFQQYASHFSNCRGRKKGLLIGINYFRTPNELRGCINDVHNMKTFLCSKWGFNDAQDNMVILTDDQTNMHFQPTRYNIIEAMKWLIRGSQPGDSLFLHYSGHGSRVEDLNGDESDGYDSTICPIDYQRAGEIIDDEMNDILVKPLPMGVRLTAVFDCCHSGSALDLPFTYYPDGRLKQSSKMKKLGNAAKDTVMQYARGNLIGAVTGLVGGLQQVMKREQTLEEKVAAKGSTVADVIMFSGCKDSQTSADTQVAGRATGAMSYALIKALTLTPSISYGALLQSVRNILVSEYSQVPQLTTARYMDMNQGFIV</sequence>
<keyword evidence="2" id="KW-0053">Apoptosis</keyword>
<dbReference type="GO" id="GO:0006915">
    <property type="term" value="P:apoptotic process"/>
    <property type="evidence" value="ECO:0007669"/>
    <property type="project" value="UniProtKB-KW"/>
</dbReference>
<organism evidence="6 7">
    <name type="scientific">Batrachochytrium dendrobatidis (strain JAM81 / FGSC 10211)</name>
    <name type="common">Frog chytrid fungus</name>
    <dbReference type="NCBI Taxonomy" id="684364"/>
    <lineage>
        <taxon>Eukaryota</taxon>
        <taxon>Fungi</taxon>
        <taxon>Fungi incertae sedis</taxon>
        <taxon>Chytridiomycota</taxon>
        <taxon>Chytridiomycota incertae sedis</taxon>
        <taxon>Chytridiomycetes</taxon>
        <taxon>Rhizophydiales</taxon>
        <taxon>Rhizophydiales incertae sedis</taxon>
        <taxon>Batrachochytrium</taxon>
    </lineage>
</organism>
<dbReference type="EMBL" id="GL882879">
    <property type="protein sequence ID" value="EGF83031.1"/>
    <property type="molecule type" value="Genomic_DNA"/>
</dbReference>
<dbReference type="Proteomes" id="UP000007241">
    <property type="component" value="Unassembled WGS sequence"/>
</dbReference>
<reference evidence="6 7" key="1">
    <citation type="submission" date="2009-12" db="EMBL/GenBank/DDBJ databases">
        <title>The draft genome of Batrachochytrium dendrobatidis.</title>
        <authorList>
            <consortium name="US DOE Joint Genome Institute (JGI-PGF)"/>
            <person name="Kuo A."/>
            <person name="Salamov A."/>
            <person name="Schmutz J."/>
            <person name="Lucas S."/>
            <person name="Pitluck S."/>
            <person name="Rosenblum E."/>
            <person name="Stajich J."/>
            <person name="Eisen M."/>
            <person name="Grigoriev I.V."/>
        </authorList>
    </citation>
    <scope>NUCLEOTIDE SEQUENCE [LARGE SCALE GENOMIC DNA]</scope>
    <source>
        <strain evidence="7">JAM81 / FGSC 10211</strain>
    </source>
</reference>
<feature type="compositionally biased region" description="Low complexity" evidence="4">
    <location>
        <begin position="116"/>
        <end position="135"/>
    </location>
</feature>
<dbReference type="InterPro" id="IPR011600">
    <property type="entry name" value="Pept_C14_caspase"/>
</dbReference>
<dbReference type="OMA" id="DEMHNIM"/>
<evidence type="ECO:0000313" key="7">
    <source>
        <dbReference type="Proteomes" id="UP000007241"/>
    </source>
</evidence>
<dbReference type="GO" id="GO:0005737">
    <property type="term" value="C:cytoplasm"/>
    <property type="evidence" value="ECO:0000318"/>
    <property type="project" value="GO_Central"/>
</dbReference>